<evidence type="ECO:0000256" key="1">
    <source>
        <dbReference type="ARBA" id="ARBA00010646"/>
    </source>
</evidence>
<dbReference type="SUPFAM" id="SSF51445">
    <property type="entry name" value="(Trans)glycosidases"/>
    <property type="match status" value="1"/>
</dbReference>
<evidence type="ECO:0000256" key="3">
    <source>
        <dbReference type="ARBA" id="ARBA00023295"/>
    </source>
</evidence>
<gene>
    <name evidence="4" type="ORF">FHT02_000765</name>
</gene>
<organism evidence="4 5">
    <name type="scientific">Sphingomonas xinjiangensis</name>
    <dbReference type="NCBI Taxonomy" id="643568"/>
    <lineage>
        <taxon>Bacteria</taxon>
        <taxon>Pseudomonadati</taxon>
        <taxon>Pseudomonadota</taxon>
        <taxon>Alphaproteobacteria</taxon>
        <taxon>Sphingomonadales</taxon>
        <taxon>Sphingomonadaceae</taxon>
        <taxon>Sphingomonas</taxon>
    </lineage>
</organism>
<keyword evidence="3" id="KW-0326">Glycosidase</keyword>
<dbReference type="PANTHER" id="PTHR34135:SF2">
    <property type="entry name" value="LYSOZYME"/>
    <property type="match status" value="1"/>
</dbReference>
<dbReference type="GO" id="GO:0009253">
    <property type="term" value="P:peptidoglycan catabolic process"/>
    <property type="evidence" value="ECO:0007669"/>
    <property type="project" value="InterPro"/>
</dbReference>
<dbReference type="Proteomes" id="UP000527143">
    <property type="component" value="Unassembled WGS sequence"/>
</dbReference>
<dbReference type="GO" id="GO:0003796">
    <property type="term" value="F:lysozyme activity"/>
    <property type="evidence" value="ECO:0007669"/>
    <property type="project" value="InterPro"/>
</dbReference>
<comment type="similarity">
    <text evidence="1">Belongs to the glycosyl hydrolase 25 family.</text>
</comment>
<comment type="caution">
    <text evidence="4">The sequence shown here is derived from an EMBL/GenBank/DDBJ whole genome shotgun (WGS) entry which is preliminary data.</text>
</comment>
<accession>A0A840YPN5</accession>
<dbReference type="InterPro" id="IPR002053">
    <property type="entry name" value="Glyco_hydro_25"/>
</dbReference>
<evidence type="ECO:0000256" key="2">
    <source>
        <dbReference type="ARBA" id="ARBA00022801"/>
    </source>
</evidence>
<reference evidence="4 5" key="1">
    <citation type="submission" date="2020-08" db="EMBL/GenBank/DDBJ databases">
        <title>Genomic Encyclopedia of Type Strains, Phase IV (KMG-IV): sequencing the most valuable type-strain genomes for metagenomic binning, comparative biology and taxonomic classification.</title>
        <authorList>
            <person name="Goeker M."/>
        </authorList>
    </citation>
    <scope>NUCLEOTIDE SEQUENCE [LARGE SCALE GENOMIC DNA]</scope>
    <source>
        <strain evidence="4 5">DSM 26736</strain>
    </source>
</reference>
<dbReference type="SMART" id="SM00641">
    <property type="entry name" value="Glyco_25"/>
    <property type="match status" value="1"/>
</dbReference>
<protein>
    <submittedName>
        <fullName evidence="4">Lysozyme</fullName>
    </submittedName>
</protein>
<name>A0A840YPN5_9SPHN</name>
<dbReference type="Pfam" id="PF01183">
    <property type="entry name" value="Glyco_hydro_25"/>
    <property type="match status" value="1"/>
</dbReference>
<proteinExistence type="inferred from homology"/>
<dbReference type="EMBL" id="JACIJF010000002">
    <property type="protein sequence ID" value="MBB5709543.1"/>
    <property type="molecule type" value="Genomic_DNA"/>
</dbReference>
<dbReference type="PROSITE" id="PS51904">
    <property type="entry name" value="GLYCOSYL_HYDROL_F25_2"/>
    <property type="match status" value="1"/>
</dbReference>
<dbReference type="InterPro" id="IPR018077">
    <property type="entry name" value="Glyco_hydro_fam25_subgr"/>
</dbReference>
<sequence length="215" mass="23756">MILFACALVSATGWSVFGRWRPSTANYPVQGVDVSEADGSIDWWLARKSGVQFVYARATIGIRNRDGRFAETWRSAADAGLQRGALHVYRICESGTAQAGNFVSTVARDDDQLSPVVLLDLSDDCPRPSRSVLLPQIASFVAAVETHTGKRAILGITKRFEGTYQFSTLTTAPLWARGVFFVPRYLSRPWTMWQASRLRRIAGAAGPVNWDVMAR</sequence>
<dbReference type="GO" id="GO:0016052">
    <property type="term" value="P:carbohydrate catabolic process"/>
    <property type="evidence" value="ECO:0007669"/>
    <property type="project" value="TreeGrafter"/>
</dbReference>
<evidence type="ECO:0000313" key="4">
    <source>
        <dbReference type="EMBL" id="MBB5709543.1"/>
    </source>
</evidence>
<evidence type="ECO:0000313" key="5">
    <source>
        <dbReference type="Proteomes" id="UP000527143"/>
    </source>
</evidence>
<dbReference type="RefSeq" id="WP_184084424.1">
    <property type="nucleotide sequence ID" value="NZ_JACIJF010000002.1"/>
</dbReference>
<dbReference type="InterPro" id="IPR017853">
    <property type="entry name" value="GH"/>
</dbReference>
<dbReference type="Gene3D" id="3.20.20.80">
    <property type="entry name" value="Glycosidases"/>
    <property type="match status" value="1"/>
</dbReference>
<keyword evidence="2" id="KW-0378">Hydrolase</keyword>
<keyword evidence="5" id="KW-1185">Reference proteome</keyword>
<dbReference type="AlphaFoldDB" id="A0A840YPN5"/>
<dbReference type="PANTHER" id="PTHR34135">
    <property type="entry name" value="LYSOZYME"/>
    <property type="match status" value="1"/>
</dbReference>
<dbReference type="GO" id="GO:0016998">
    <property type="term" value="P:cell wall macromolecule catabolic process"/>
    <property type="evidence" value="ECO:0007669"/>
    <property type="project" value="InterPro"/>
</dbReference>